<feature type="domain" description="tRNA/rRNA methyltransferase SpoU type" evidence="3">
    <location>
        <begin position="121"/>
        <end position="262"/>
    </location>
</feature>
<dbReference type="GO" id="GO:0008168">
    <property type="term" value="F:methyltransferase activity"/>
    <property type="evidence" value="ECO:0007669"/>
    <property type="project" value="UniProtKB-KW"/>
</dbReference>
<evidence type="ECO:0000313" key="4">
    <source>
        <dbReference type="EMBL" id="MCG2622093.1"/>
    </source>
</evidence>
<dbReference type="CDD" id="cd18095">
    <property type="entry name" value="SpoU-like_rRNA-MTase"/>
    <property type="match status" value="1"/>
</dbReference>
<protein>
    <submittedName>
        <fullName evidence="4">RNA methyltransferase</fullName>
    </submittedName>
</protein>
<dbReference type="PANTHER" id="PTHR43191:SF12">
    <property type="entry name" value="RRNA METHYLASE"/>
    <property type="match status" value="1"/>
</dbReference>
<name>A0ABS9L679_9MICC</name>
<dbReference type="InterPro" id="IPR029028">
    <property type="entry name" value="Alpha/beta_knot_MTases"/>
</dbReference>
<keyword evidence="1 4" id="KW-0489">Methyltransferase</keyword>
<dbReference type="Gene3D" id="3.30.1330.30">
    <property type="match status" value="1"/>
</dbReference>
<dbReference type="Pfam" id="PF00588">
    <property type="entry name" value="SpoU_methylase"/>
    <property type="match status" value="1"/>
</dbReference>
<organism evidence="4 5">
    <name type="scientific">Arthrobacter hankyongi</name>
    <dbReference type="NCBI Taxonomy" id="2904801"/>
    <lineage>
        <taxon>Bacteria</taxon>
        <taxon>Bacillati</taxon>
        <taxon>Actinomycetota</taxon>
        <taxon>Actinomycetes</taxon>
        <taxon>Micrococcales</taxon>
        <taxon>Micrococcaceae</taxon>
        <taxon>Arthrobacter</taxon>
    </lineage>
</organism>
<dbReference type="EMBL" id="JAKLTQ010000005">
    <property type="protein sequence ID" value="MCG2622093.1"/>
    <property type="molecule type" value="Genomic_DNA"/>
</dbReference>
<dbReference type="RefSeq" id="WP_237820359.1">
    <property type="nucleotide sequence ID" value="NZ_JAKLTQ010000005.1"/>
</dbReference>
<keyword evidence="5" id="KW-1185">Reference proteome</keyword>
<sequence length="268" mass="29554">MNLQYLTDAADPRVADYTQLTDTALRRRREPAEGLYIAESSKVLRRAIRAGHRPRSFFLTEKWLPDLQDEIAQFPQVPVFVGTPEVLEAITGFHLHRGALAAMHRPEPLPVAQVLDGARRVAVLEDIVDHTNVGAIFRSAAAMGMDAVLVSPRCADPLYRRSIRVSMGTVFQIPWARLDDWPGQIGTLRSAGFTTAALELTEDAITLDELERRSFDRLALVLGTEGAGMLPGTLDQVDLKVMIPMREGVDSLNVAAASAVAFWACRRP</sequence>
<dbReference type="InterPro" id="IPR029064">
    <property type="entry name" value="Ribosomal_eL30-like_sf"/>
</dbReference>
<dbReference type="Proteomes" id="UP001165368">
    <property type="component" value="Unassembled WGS sequence"/>
</dbReference>
<dbReference type="InterPro" id="IPR029026">
    <property type="entry name" value="tRNA_m1G_MTases_N"/>
</dbReference>
<dbReference type="SUPFAM" id="SSF75217">
    <property type="entry name" value="alpha/beta knot"/>
    <property type="match status" value="1"/>
</dbReference>
<evidence type="ECO:0000256" key="2">
    <source>
        <dbReference type="ARBA" id="ARBA00022679"/>
    </source>
</evidence>
<evidence type="ECO:0000313" key="5">
    <source>
        <dbReference type="Proteomes" id="UP001165368"/>
    </source>
</evidence>
<dbReference type="GO" id="GO:0032259">
    <property type="term" value="P:methylation"/>
    <property type="evidence" value="ECO:0007669"/>
    <property type="project" value="UniProtKB-KW"/>
</dbReference>
<dbReference type="SUPFAM" id="SSF55315">
    <property type="entry name" value="L30e-like"/>
    <property type="match status" value="1"/>
</dbReference>
<dbReference type="Gene3D" id="3.40.1280.10">
    <property type="match status" value="1"/>
</dbReference>
<comment type="caution">
    <text evidence="4">The sequence shown here is derived from an EMBL/GenBank/DDBJ whole genome shotgun (WGS) entry which is preliminary data.</text>
</comment>
<evidence type="ECO:0000256" key="1">
    <source>
        <dbReference type="ARBA" id="ARBA00022603"/>
    </source>
</evidence>
<dbReference type="InterPro" id="IPR051259">
    <property type="entry name" value="rRNA_Methyltransferase"/>
</dbReference>
<dbReference type="PANTHER" id="PTHR43191">
    <property type="entry name" value="RRNA METHYLTRANSFERASE 3"/>
    <property type="match status" value="1"/>
</dbReference>
<reference evidence="4" key="1">
    <citation type="submission" date="2022-01" db="EMBL/GenBank/DDBJ databases">
        <authorList>
            <person name="Jo J.-H."/>
            <person name="Im W.-T."/>
        </authorList>
    </citation>
    <scope>NUCLEOTIDE SEQUENCE</scope>
    <source>
        <strain evidence="4">I2-34</strain>
    </source>
</reference>
<accession>A0ABS9L679</accession>
<keyword evidence="2" id="KW-0808">Transferase</keyword>
<dbReference type="InterPro" id="IPR001537">
    <property type="entry name" value="SpoU_MeTrfase"/>
</dbReference>
<proteinExistence type="predicted"/>
<gene>
    <name evidence="4" type="ORF">LVY72_09190</name>
</gene>
<evidence type="ECO:0000259" key="3">
    <source>
        <dbReference type="Pfam" id="PF00588"/>
    </source>
</evidence>